<dbReference type="InterPro" id="IPR017456">
    <property type="entry name" value="CTP_synthase_N"/>
</dbReference>
<evidence type="ECO:0000256" key="4">
    <source>
        <dbReference type="ARBA" id="ARBA00022723"/>
    </source>
</evidence>
<evidence type="ECO:0000256" key="7">
    <source>
        <dbReference type="ARBA" id="ARBA00022842"/>
    </source>
</evidence>
<dbReference type="PROSITE" id="PS51273">
    <property type="entry name" value="GATASE_TYPE_1"/>
    <property type="match status" value="1"/>
</dbReference>
<keyword evidence="9 12" id="KW-0665">Pyrimidine biosynthesis</keyword>
<feature type="binding site" evidence="12">
    <location>
        <begin position="14"/>
        <end position="19"/>
    </location>
    <ligand>
        <name>ATP</name>
        <dbReference type="ChEBI" id="CHEBI:30616"/>
    </ligand>
</feature>
<feature type="binding site" evidence="12">
    <location>
        <begin position="186"/>
        <end position="191"/>
    </location>
    <ligand>
        <name>CTP</name>
        <dbReference type="ChEBI" id="CHEBI:37563"/>
        <note>allosteric inhibitor</note>
    </ligand>
</feature>
<feature type="binding site" evidence="12">
    <location>
        <position position="13"/>
    </location>
    <ligand>
        <name>UTP</name>
        <dbReference type="ChEBI" id="CHEBI:46398"/>
    </ligand>
</feature>
<feature type="binding site" evidence="12">
    <location>
        <position position="469"/>
    </location>
    <ligand>
        <name>L-glutamine</name>
        <dbReference type="ChEBI" id="CHEBI:58359"/>
    </ligand>
</feature>
<evidence type="ECO:0000256" key="5">
    <source>
        <dbReference type="ARBA" id="ARBA00022741"/>
    </source>
</evidence>
<evidence type="ECO:0000313" key="15">
    <source>
        <dbReference type="EMBL" id="HEB97782.1"/>
    </source>
</evidence>
<feature type="binding site" evidence="12">
    <location>
        <begin position="146"/>
        <end position="148"/>
    </location>
    <ligand>
        <name>CTP</name>
        <dbReference type="ChEBI" id="CHEBI:37563"/>
        <note>allosteric inhibitor</note>
    </ligand>
</feature>
<feature type="binding site" evidence="12">
    <location>
        <position position="13"/>
    </location>
    <ligand>
        <name>CTP</name>
        <dbReference type="ChEBI" id="CHEBI:37563"/>
        <note>allosteric inhibitor</note>
    </ligand>
</feature>
<dbReference type="NCBIfam" id="TIGR00337">
    <property type="entry name" value="PyrG"/>
    <property type="match status" value="1"/>
</dbReference>
<comment type="activity regulation">
    <text evidence="12">Allosterically activated by GTP, when glutamine is the substrate; GTP has no effect on the reaction when ammonia is the substrate. The allosteric effector GTP functions by stabilizing the protein conformation that binds the tetrahedral intermediate(s) formed during glutamine hydrolysis. Inhibited by the product CTP, via allosteric rather than competitive inhibition.</text>
</comment>
<dbReference type="GO" id="GO:0097268">
    <property type="term" value="C:cytoophidium"/>
    <property type="evidence" value="ECO:0007669"/>
    <property type="project" value="UniProtKB-ARBA"/>
</dbReference>
<evidence type="ECO:0000256" key="9">
    <source>
        <dbReference type="ARBA" id="ARBA00022975"/>
    </source>
</evidence>
<comment type="caution">
    <text evidence="12">Lacks conserved residue(s) required for the propagation of feature annotation.</text>
</comment>
<feature type="binding site" evidence="12">
    <location>
        <begin position="379"/>
        <end position="382"/>
    </location>
    <ligand>
        <name>L-glutamine</name>
        <dbReference type="ChEBI" id="CHEBI:58359"/>
    </ligand>
</feature>
<proteinExistence type="inferred from homology"/>
<dbReference type="UniPathway" id="UPA00159">
    <property type="reaction ID" value="UER00277"/>
</dbReference>
<dbReference type="Pfam" id="PF06418">
    <property type="entry name" value="CTP_synth_N"/>
    <property type="match status" value="1"/>
</dbReference>
<dbReference type="InterPro" id="IPR033828">
    <property type="entry name" value="GATase1_CTP_Synthase"/>
</dbReference>
<dbReference type="GO" id="GO:0042802">
    <property type="term" value="F:identical protein binding"/>
    <property type="evidence" value="ECO:0007669"/>
    <property type="project" value="TreeGrafter"/>
</dbReference>
<evidence type="ECO:0000259" key="13">
    <source>
        <dbReference type="Pfam" id="PF00117"/>
    </source>
</evidence>
<comment type="miscellaneous">
    <text evidence="12">CTPSs have evolved a hybrid strategy for distinguishing between UTP and CTP. The overlapping regions of the product feedback inhibitory and substrate sites recognize a common feature in both compounds, the triphosphate moiety. To differentiate isosteric substrate and product pyrimidine rings, an additional pocket far from the expected kinase/ligase catalytic site, specifically recognizes the cytosine and ribose portions of the product inhibitor.</text>
</comment>
<feature type="binding site" evidence="12">
    <location>
        <begin position="186"/>
        <end position="191"/>
    </location>
    <ligand>
        <name>UTP</name>
        <dbReference type="ChEBI" id="CHEBI:46398"/>
    </ligand>
</feature>
<evidence type="ECO:0000256" key="6">
    <source>
        <dbReference type="ARBA" id="ARBA00022840"/>
    </source>
</evidence>
<dbReference type="EMBL" id="DRKP01000190">
    <property type="protein sequence ID" value="HEB97782.1"/>
    <property type="molecule type" value="Genomic_DNA"/>
</dbReference>
<dbReference type="InterPro" id="IPR027417">
    <property type="entry name" value="P-loop_NTPase"/>
</dbReference>
<comment type="similarity">
    <text evidence="2 12">Belongs to the CTP synthase family.</text>
</comment>
<comment type="pathway">
    <text evidence="1 12">Pyrimidine metabolism; CTP biosynthesis via de novo pathway; CTP from UDP: step 2/2.</text>
</comment>
<dbReference type="AlphaFoldDB" id="A0A831RLM6"/>
<feature type="active site" description="Nucleophile; for glutamine hydrolysis" evidence="12">
    <location>
        <position position="378"/>
    </location>
</feature>
<dbReference type="HAMAP" id="MF_01227">
    <property type="entry name" value="PyrG"/>
    <property type="match status" value="1"/>
</dbReference>
<name>A0A831RLM6_9GAMM</name>
<keyword evidence="3 12" id="KW-0436">Ligase</keyword>
<keyword evidence="8 12" id="KW-0315">Glutamine amidotransferase</keyword>
<feature type="binding site" evidence="12">
    <location>
        <position position="71"/>
    </location>
    <ligand>
        <name>ATP</name>
        <dbReference type="ChEBI" id="CHEBI:30616"/>
    </ligand>
</feature>
<gene>
    <name evidence="12" type="primary">pyrG</name>
    <name evidence="15" type="ORF">ENI96_15285</name>
</gene>
<reference evidence="15" key="1">
    <citation type="journal article" date="2020" name="mSystems">
        <title>Genome- and Community-Level Interaction Insights into Carbon Utilization and Element Cycling Functions of Hydrothermarchaeota in Hydrothermal Sediment.</title>
        <authorList>
            <person name="Zhou Z."/>
            <person name="Liu Y."/>
            <person name="Xu W."/>
            <person name="Pan J."/>
            <person name="Luo Z.H."/>
            <person name="Li M."/>
        </authorList>
    </citation>
    <scope>NUCLEOTIDE SEQUENCE [LARGE SCALE GENOMIC DNA]</scope>
    <source>
        <strain evidence="15">HyVt-443</strain>
    </source>
</reference>
<feature type="binding site" evidence="12">
    <location>
        <position position="71"/>
    </location>
    <ligand>
        <name>Mg(2+)</name>
        <dbReference type="ChEBI" id="CHEBI:18420"/>
    </ligand>
</feature>
<dbReference type="PANTHER" id="PTHR11550:SF0">
    <property type="entry name" value="CTP SYNTHASE-RELATED"/>
    <property type="match status" value="1"/>
</dbReference>
<comment type="catalytic activity">
    <reaction evidence="10 12">
        <text>UTP + L-glutamine + ATP + H2O = CTP + L-glutamate + ADP + phosphate + 2 H(+)</text>
        <dbReference type="Rhea" id="RHEA:26426"/>
        <dbReference type="ChEBI" id="CHEBI:15377"/>
        <dbReference type="ChEBI" id="CHEBI:15378"/>
        <dbReference type="ChEBI" id="CHEBI:29985"/>
        <dbReference type="ChEBI" id="CHEBI:30616"/>
        <dbReference type="ChEBI" id="CHEBI:37563"/>
        <dbReference type="ChEBI" id="CHEBI:43474"/>
        <dbReference type="ChEBI" id="CHEBI:46398"/>
        <dbReference type="ChEBI" id="CHEBI:58359"/>
        <dbReference type="ChEBI" id="CHEBI:456216"/>
        <dbReference type="EC" id="6.3.4.2"/>
    </reaction>
</comment>
<dbReference type="GO" id="GO:0005829">
    <property type="term" value="C:cytosol"/>
    <property type="evidence" value="ECO:0007669"/>
    <property type="project" value="TreeGrafter"/>
</dbReference>
<dbReference type="FunFam" id="3.40.50.880:FF:000002">
    <property type="entry name" value="CTP synthase"/>
    <property type="match status" value="1"/>
</dbReference>
<dbReference type="GO" id="GO:0044210">
    <property type="term" value="P:'de novo' CTP biosynthetic process"/>
    <property type="evidence" value="ECO:0007669"/>
    <property type="project" value="UniProtKB-UniRule"/>
</dbReference>
<evidence type="ECO:0000256" key="12">
    <source>
        <dbReference type="HAMAP-Rule" id="MF_01227"/>
    </source>
</evidence>
<evidence type="ECO:0000256" key="1">
    <source>
        <dbReference type="ARBA" id="ARBA00005171"/>
    </source>
</evidence>
<dbReference type="InterPro" id="IPR004468">
    <property type="entry name" value="CTP_synthase"/>
</dbReference>
<sequence>MTKFVFITGGVVSSLGKGIAAASLGALLETRGLKVTMIKLDPYINVDPGTMSPFQHGEVYVTEDGAETDLDLGHYERFIRTTMGKNNNFTTGQIYESVIRKERRGDYLGGTVQVIPHITNEIKDSIRLGAGDADVALIEIGGTVGDIESLPFLEAIRQMGVELGHHNALFMHLTLVPYIAVSKEIKTKPTQHSVKELRSIGIQPDVLLCRAERPLPDAERKKIALFTNVHENAVISAVDADNIYRIPMLLHAQDLDEIVVKQLGLNVPTADLSEWHAVLDGLENTDGRVTIAMVGKYMHLTEAYKSLSEALVHAGIHTRTRVKIEYIDSERIEREGTGCLADMDAILVPGGFGERGVEGKIETVRYAREQGVPYLGICLGMQVAVIEYARNVAGLEGAQSTEFNRETPHPVIALITEWLNADGKLETRSESSDLGGTMRLGGQECRLEEGSLARRLYGREVIMERHRHRYEFNNQYLEPLREAGLRFSGWSLDGRLVEIVEVPDHPWFIACQFHPEFTSTPRDGHPLFSGFVQAARQHQRQQNREAVAS</sequence>
<dbReference type="GO" id="GO:0003883">
    <property type="term" value="F:CTP synthase activity"/>
    <property type="evidence" value="ECO:0007669"/>
    <property type="project" value="UniProtKB-UniRule"/>
</dbReference>
<keyword evidence="4 12" id="KW-0479">Metal-binding</keyword>
<comment type="catalytic activity">
    <reaction evidence="12">
        <text>UTP + NH4(+) + ATP = CTP + ADP + phosphate + 2 H(+)</text>
        <dbReference type="Rhea" id="RHEA:16597"/>
        <dbReference type="ChEBI" id="CHEBI:15378"/>
        <dbReference type="ChEBI" id="CHEBI:28938"/>
        <dbReference type="ChEBI" id="CHEBI:30616"/>
        <dbReference type="ChEBI" id="CHEBI:37563"/>
        <dbReference type="ChEBI" id="CHEBI:43474"/>
        <dbReference type="ChEBI" id="CHEBI:46398"/>
        <dbReference type="ChEBI" id="CHEBI:456216"/>
    </reaction>
</comment>
<protein>
    <recommendedName>
        <fullName evidence="12">CTP synthase</fullName>
        <ecNumber evidence="12">6.3.4.2</ecNumber>
    </recommendedName>
    <alternativeName>
        <fullName evidence="12">Cytidine 5'-triphosphate synthase</fullName>
    </alternativeName>
    <alternativeName>
        <fullName evidence="12">Cytidine triphosphate synthetase</fullName>
        <shortName evidence="12">CTP synthetase</shortName>
        <shortName evidence="12">CTPS</shortName>
    </alternativeName>
    <alternativeName>
        <fullName evidence="12">UTP--ammonia ligase</fullName>
    </alternativeName>
</protein>
<dbReference type="SUPFAM" id="SSF52540">
    <property type="entry name" value="P-loop containing nucleoside triphosphate hydrolases"/>
    <property type="match status" value="1"/>
</dbReference>
<feature type="binding site" evidence="12">
    <location>
        <position position="139"/>
    </location>
    <ligand>
        <name>Mg(2+)</name>
        <dbReference type="ChEBI" id="CHEBI:18420"/>
    </ligand>
</feature>
<dbReference type="InterPro" id="IPR029062">
    <property type="entry name" value="Class_I_gatase-like"/>
</dbReference>
<keyword evidence="7 12" id="KW-0460">Magnesium</keyword>
<feature type="domain" description="CTP synthase N-terminal" evidence="14">
    <location>
        <begin position="3"/>
        <end position="265"/>
    </location>
</feature>
<dbReference type="InterPro" id="IPR017926">
    <property type="entry name" value="GATASE"/>
</dbReference>
<dbReference type="FunFam" id="3.40.50.300:FF:000009">
    <property type="entry name" value="CTP synthase"/>
    <property type="match status" value="1"/>
</dbReference>
<dbReference type="GO" id="GO:0019856">
    <property type="term" value="P:pyrimidine nucleobase biosynthetic process"/>
    <property type="evidence" value="ECO:0007669"/>
    <property type="project" value="TreeGrafter"/>
</dbReference>
<evidence type="ECO:0000256" key="11">
    <source>
        <dbReference type="ARBA" id="ARBA00059148"/>
    </source>
</evidence>
<feature type="binding site" evidence="12">
    <location>
        <position position="240"/>
    </location>
    <ligand>
        <name>ATP</name>
        <dbReference type="ChEBI" id="CHEBI:30616"/>
    </ligand>
</feature>
<feature type="binding site" evidence="12">
    <location>
        <position position="402"/>
    </location>
    <ligand>
        <name>L-glutamine</name>
        <dbReference type="ChEBI" id="CHEBI:58359"/>
    </ligand>
</feature>
<feature type="binding site" evidence="12">
    <location>
        <position position="351"/>
    </location>
    <ligand>
        <name>L-glutamine</name>
        <dbReference type="ChEBI" id="CHEBI:58359"/>
    </ligand>
</feature>
<keyword evidence="5 12" id="KW-0547">Nucleotide-binding</keyword>
<evidence type="ECO:0000256" key="10">
    <source>
        <dbReference type="ARBA" id="ARBA00047781"/>
    </source>
</evidence>
<evidence type="ECO:0000256" key="2">
    <source>
        <dbReference type="ARBA" id="ARBA00007533"/>
    </source>
</evidence>
<feature type="active site" evidence="12">
    <location>
        <position position="514"/>
    </location>
</feature>
<keyword evidence="6 12" id="KW-0067">ATP-binding</keyword>
<feature type="binding site" evidence="12">
    <location>
        <position position="222"/>
    </location>
    <ligand>
        <name>CTP</name>
        <dbReference type="ChEBI" id="CHEBI:37563"/>
        <note>allosteric inhibitor</note>
    </ligand>
</feature>
<dbReference type="CDD" id="cd01746">
    <property type="entry name" value="GATase1_CTP_Synthase"/>
    <property type="match status" value="1"/>
</dbReference>
<evidence type="ECO:0000256" key="3">
    <source>
        <dbReference type="ARBA" id="ARBA00022598"/>
    </source>
</evidence>
<evidence type="ECO:0000256" key="8">
    <source>
        <dbReference type="ARBA" id="ARBA00022962"/>
    </source>
</evidence>
<dbReference type="EC" id="6.3.4.2" evidence="12"/>
<dbReference type="GO" id="GO:0046872">
    <property type="term" value="F:metal ion binding"/>
    <property type="evidence" value="ECO:0007669"/>
    <property type="project" value="UniProtKB-KW"/>
</dbReference>
<dbReference type="PANTHER" id="PTHR11550">
    <property type="entry name" value="CTP SYNTHASE"/>
    <property type="match status" value="1"/>
</dbReference>
<dbReference type="GO" id="GO:0005524">
    <property type="term" value="F:ATP binding"/>
    <property type="evidence" value="ECO:0007669"/>
    <property type="project" value="UniProtKB-KW"/>
</dbReference>
<dbReference type="CDD" id="cd03113">
    <property type="entry name" value="CTPS_N"/>
    <property type="match status" value="1"/>
</dbReference>
<feature type="active site" evidence="12">
    <location>
        <position position="516"/>
    </location>
</feature>
<dbReference type="NCBIfam" id="NF003792">
    <property type="entry name" value="PRK05380.1"/>
    <property type="match status" value="1"/>
</dbReference>
<comment type="catalytic activity">
    <reaction evidence="12">
        <text>L-glutamine + H2O = L-glutamate + NH4(+)</text>
        <dbReference type="Rhea" id="RHEA:15889"/>
        <dbReference type="ChEBI" id="CHEBI:15377"/>
        <dbReference type="ChEBI" id="CHEBI:28938"/>
        <dbReference type="ChEBI" id="CHEBI:29985"/>
        <dbReference type="ChEBI" id="CHEBI:58359"/>
    </reaction>
</comment>
<dbReference type="Gene3D" id="3.40.50.300">
    <property type="entry name" value="P-loop containing nucleotide triphosphate hydrolases"/>
    <property type="match status" value="1"/>
</dbReference>
<feature type="domain" description="Glutamine amidotransferase" evidence="13">
    <location>
        <begin position="300"/>
        <end position="533"/>
    </location>
</feature>
<comment type="function">
    <text evidence="11 12">Catalyzes the ATP-dependent amination of UTP to CTP with either L-glutamine or ammonia as the source of nitrogen. Regulates intracellular CTP levels through interactions with the four ribonucleotide triphosphates.</text>
</comment>
<evidence type="ECO:0000259" key="14">
    <source>
        <dbReference type="Pfam" id="PF06418"/>
    </source>
</evidence>
<feature type="region of interest" description="Amidoligase domain" evidence="12">
    <location>
        <begin position="1"/>
        <end position="265"/>
    </location>
</feature>
<organism evidence="15">
    <name type="scientific">Sedimenticola thiotaurini</name>
    <dbReference type="NCBI Taxonomy" id="1543721"/>
    <lineage>
        <taxon>Bacteria</taxon>
        <taxon>Pseudomonadati</taxon>
        <taxon>Pseudomonadota</taxon>
        <taxon>Gammaproteobacteria</taxon>
        <taxon>Chromatiales</taxon>
        <taxon>Sedimenticolaceae</taxon>
        <taxon>Sedimenticola</taxon>
    </lineage>
</organism>
<dbReference type="Proteomes" id="UP000886251">
    <property type="component" value="Unassembled WGS sequence"/>
</dbReference>
<comment type="caution">
    <text evidence="15">The sequence shown here is derived from an EMBL/GenBank/DDBJ whole genome shotgun (WGS) entry which is preliminary data.</text>
</comment>
<dbReference type="Pfam" id="PF00117">
    <property type="entry name" value="GATase"/>
    <property type="match status" value="1"/>
</dbReference>
<dbReference type="Gene3D" id="3.40.50.880">
    <property type="match status" value="1"/>
</dbReference>
<comment type="subunit">
    <text evidence="12">Homotetramer.</text>
</comment>
<accession>A0A831RLM6</accession>
<feature type="binding site" evidence="12">
    <location>
        <position position="222"/>
    </location>
    <ligand>
        <name>UTP</name>
        <dbReference type="ChEBI" id="CHEBI:46398"/>
    </ligand>
</feature>
<dbReference type="SUPFAM" id="SSF52317">
    <property type="entry name" value="Class I glutamine amidotransferase-like"/>
    <property type="match status" value="1"/>
</dbReference>